<dbReference type="EMBL" id="JAEFBJ010000009">
    <property type="protein sequence ID" value="KAG7572588.1"/>
    <property type="molecule type" value="Genomic_DNA"/>
</dbReference>
<name>A0A8T2AF39_ARASU</name>
<proteinExistence type="predicted"/>
<sequence length="31" mass="3364">LLAETIICRCSVVSPVKLSNQIMESHHLGAN</sequence>
<dbReference type="AlphaFoldDB" id="A0A8T2AF39"/>
<gene>
    <name evidence="1" type="ORF">ISN44_As09g009480</name>
</gene>
<evidence type="ECO:0000313" key="1">
    <source>
        <dbReference type="EMBL" id="KAG7572588.1"/>
    </source>
</evidence>
<keyword evidence="2" id="KW-1185">Reference proteome</keyword>
<reference evidence="1 2" key="1">
    <citation type="submission" date="2020-12" db="EMBL/GenBank/DDBJ databases">
        <title>Concerted genomic and epigenomic changes stabilize Arabidopsis allopolyploids.</title>
        <authorList>
            <person name="Chen Z."/>
        </authorList>
    </citation>
    <scope>NUCLEOTIDE SEQUENCE [LARGE SCALE GENOMIC DNA]</scope>
    <source>
        <strain evidence="1">As9502</strain>
        <tissue evidence="1">Leaf</tissue>
    </source>
</reference>
<evidence type="ECO:0000313" key="2">
    <source>
        <dbReference type="Proteomes" id="UP000694251"/>
    </source>
</evidence>
<organism evidence="1 2">
    <name type="scientific">Arabidopsis suecica</name>
    <name type="common">Swedish thale-cress</name>
    <name type="synonym">Cardaminopsis suecica</name>
    <dbReference type="NCBI Taxonomy" id="45249"/>
    <lineage>
        <taxon>Eukaryota</taxon>
        <taxon>Viridiplantae</taxon>
        <taxon>Streptophyta</taxon>
        <taxon>Embryophyta</taxon>
        <taxon>Tracheophyta</taxon>
        <taxon>Spermatophyta</taxon>
        <taxon>Magnoliopsida</taxon>
        <taxon>eudicotyledons</taxon>
        <taxon>Gunneridae</taxon>
        <taxon>Pentapetalae</taxon>
        <taxon>rosids</taxon>
        <taxon>malvids</taxon>
        <taxon>Brassicales</taxon>
        <taxon>Brassicaceae</taxon>
        <taxon>Camelineae</taxon>
        <taxon>Arabidopsis</taxon>
    </lineage>
</organism>
<comment type="caution">
    <text evidence="1">The sequence shown here is derived from an EMBL/GenBank/DDBJ whole genome shotgun (WGS) entry which is preliminary data.</text>
</comment>
<dbReference type="Proteomes" id="UP000694251">
    <property type="component" value="Chromosome 9"/>
</dbReference>
<protein>
    <submittedName>
        <fullName evidence="1">Uncharacterized protein</fullName>
    </submittedName>
</protein>
<feature type="non-terminal residue" evidence="1">
    <location>
        <position position="1"/>
    </location>
</feature>
<accession>A0A8T2AF39</accession>